<sequence length="78" mass="8504">MGGKFESWEFSLWVVVVWVCTPSGIFDNIGGVRACVVCRLVIFGEQWLCWWGVTVDTCARVRVGGECGSSCGAAKKRG</sequence>
<keyword evidence="2" id="KW-1185">Reference proteome</keyword>
<evidence type="ECO:0000313" key="1">
    <source>
        <dbReference type="EMBL" id="KAA8893754.1"/>
    </source>
</evidence>
<dbReference type="AlphaFoldDB" id="A0A5J5EEH5"/>
<name>A0A5J5EEH5_9PEZI</name>
<dbReference type="Proteomes" id="UP000326924">
    <property type="component" value="Unassembled WGS sequence"/>
</dbReference>
<proteinExistence type="predicted"/>
<gene>
    <name evidence="1" type="ORF">FN846DRAFT_977503</name>
</gene>
<comment type="caution">
    <text evidence="1">The sequence shown here is derived from an EMBL/GenBank/DDBJ whole genome shotgun (WGS) entry which is preliminary data.</text>
</comment>
<protein>
    <submittedName>
        <fullName evidence="1">Uncharacterized protein</fullName>
    </submittedName>
</protein>
<dbReference type="InParanoid" id="A0A5J5EEH5"/>
<reference evidence="1 2" key="1">
    <citation type="submission" date="2019-09" db="EMBL/GenBank/DDBJ databases">
        <title>Draft genome of the ectomycorrhizal ascomycete Sphaerosporella brunnea.</title>
        <authorList>
            <consortium name="DOE Joint Genome Institute"/>
            <person name="Benucci G.M."/>
            <person name="Marozzi G."/>
            <person name="Antonielli L."/>
            <person name="Sanchez S."/>
            <person name="Marco P."/>
            <person name="Wang X."/>
            <person name="Falini L.B."/>
            <person name="Barry K."/>
            <person name="Haridas S."/>
            <person name="Lipzen A."/>
            <person name="Labutti K."/>
            <person name="Grigoriev I.V."/>
            <person name="Murat C."/>
            <person name="Martin F."/>
            <person name="Albertini E."/>
            <person name="Donnini D."/>
            <person name="Bonito G."/>
        </authorList>
    </citation>
    <scope>NUCLEOTIDE SEQUENCE [LARGE SCALE GENOMIC DNA]</scope>
    <source>
        <strain evidence="1 2">Sb_GMNB300</strain>
    </source>
</reference>
<accession>A0A5J5EEH5</accession>
<dbReference type="EMBL" id="VXIS01000405">
    <property type="protein sequence ID" value="KAA8893754.1"/>
    <property type="molecule type" value="Genomic_DNA"/>
</dbReference>
<evidence type="ECO:0000313" key="2">
    <source>
        <dbReference type="Proteomes" id="UP000326924"/>
    </source>
</evidence>
<organism evidence="1 2">
    <name type="scientific">Sphaerosporella brunnea</name>
    <dbReference type="NCBI Taxonomy" id="1250544"/>
    <lineage>
        <taxon>Eukaryota</taxon>
        <taxon>Fungi</taxon>
        <taxon>Dikarya</taxon>
        <taxon>Ascomycota</taxon>
        <taxon>Pezizomycotina</taxon>
        <taxon>Pezizomycetes</taxon>
        <taxon>Pezizales</taxon>
        <taxon>Pyronemataceae</taxon>
        <taxon>Sphaerosporella</taxon>
    </lineage>
</organism>